<proteinExistence type="inferred from homology"/>
<dbReference type="GO" id="GO:0004497">
    <property type="term" value="F:monooxygenase activity"/>
    <property type="evidence" value="ECO:0007669"/>
    <property type="project" value="UniProtKB-KW"/>
</dbReference>
<feature type="region of interest" description="Disordered" evidence="8">
    <location>
        <begin position="57"/>
        <end position="78"/>
    </location>
</feature>
<organism evidence="9 10">
    <name type="scientific">Actinocatenispora rupis</name>
    <dbReference type="NCBI Taxonomy" id="519421"/>
    <lineage>
        <taxon>Bacteria</taxon>
        <taxon>Bacillati</taxon>
        <taxon>Actinomycetota</taxon>
        <taxon>Actinomycetes</taxon>
        <taxon>Micromonosporales</taxon>
        <taxon>Micromonosporaceae</taxon>
        <taxon>Actinocatenispora</taxon>
    </lineage>
</organism>
<gene>
    <name evidence="9" type="ORF">Aru02nite_33660</name>
</gene>
<keyword evidence="4 7" id="KW-0560">Oxidoreductase</keyword>
<keyword evidence="5 7" id="KW-0408">Iron</keyword>
<dbReference type="Gene3D" id="1.10.630.10">
    <property type="entry name" value="Cytochrome P450"/>
    <property type="match status" value="1"/>
</dbReference>
<dbReference type="InterPro" id="IPR036396">
    <property type="entry name" value="Cyt_P450_sf"/>
</dbReference>
<evidence type="ECO:0000256" key="2">
    <source>
        <dbReference type="ARBA" id="ARBA00022617"/>
    </source>
</evidence>
<dbReference type="Pfam" id="PF00067">
    <property type="entry name" value="p450"/>
    <property type="match status" value="1"/>
</dbReference>
<evidence type="ECO:0000313" key="9">
    <source>
        <dbReference type="EMBL" id="GID12477.1"/>
    </source>
</evidence>
<feature type="region of interest" description="Disordered" evidence="8">
    <location>
        <begin position="1"/>
        <end position="23"/>
    </location>
</feature>
<evidence type="ECO:0000256" key="3">
    <source>
        <dbReference type="ARBA" id="ARBA00022723"/>
    </source>
</evidence>
<dbReference type="Proteomes" id="UP000612808">
    <property type="component" value="Unassembled WGS sequence"/>
</dbReference>
<dbReference type="CDD" id="cd11030">
    <property type="entry name" value="CYP105-like"/>
    <property type="match status" value="1"/>
</dbReference>
<reference evidence="9" key="1">
    <citation type="submission" date="2021-01" db="EMBL/GenBank/DDBJ databases">
        <title>Whole genome shotgun sequence of Actinocatenispora rupis NBRC 107355.</title>
        <authorList>
            <person name="Komaki H."/>
            <person name="Tamura T."/>
        </authorList>
    </citation>
    <scope>NUCLEOTIDE SEQUENCE</scope>
    <source>
        <strain evidence="9">NBRC 107355</strain>
    </source>
</reference>
<dbReference type="GO" id="GO:0005506">
    <property type="term" value="F:iron ion binding"/>
    <property type="evidence" value="ECO:0007669"/>
    <property type="project" value="InterPro"/>
</dbReference>
<evidence type="ECO:0000256" key="8">
    <source>
        <dbReference type="SAM" id="MobiDB-lite"/>
    </source>
</evidence>
<evidence type="ECO:0000256" key="6">
    <source>
        <dbReference type="ARBA" id="ARBA00023033"/>
    </source>
</evidence>
<keyword evidence="3 7" id="KW-0479">Metal-binding</keyword>
<dbReference type="EMBL" id="BOMB01000019">
    <property type="protein sequence ID" value="GID12477.1"/>
    <property type="molecule type" value="Genomic_DNA"/>
</dbReference>
<dbReference type="GO" id="GO:0016705">
    <property type="term" value="F:oxidoreductase activity, acting on paired donors, with incorporation or reduction of molecular oxygen"/>
    <property type="evidence" value="ECO:0007669"/>
    <property type="project" value="InterPro"/>
</dbReference>
<dbReference type="GO" id="GO:0017000">
    <property type="term" value="P:antibiotic biosynthetic process"/>
    <property type="evidence" value="ECO:0007669"/>
    <property type="project" value="UniProtKB-ARBA"/>
</dbReference>
<dbReference type="InterPro" id="IPR017972">
    <property type="entry name" value="Cyt_P450_CS"/>
</dbReference>
<dbReference type="InterPro" id="IPR002397">
    <property type="entry name" value="Cyt_P450_B"/>
</dbReference>
<accession>A0A8J3J984</accession>
<keyword evidence="10" id="KW-1185">Reference proteome</keyword>
<dbReference type="AlphaFoldDB" id="A0A8J3J984"/>
<dbReference type="PANTHER" id="PTHR46696">
    <property type="entry name" value="P450, PUTATIVE (EUROFUNG)-RELATED"/>
    <property type="match status" value="1"/>
</dbReference>
<comment type="similarity">
    <text evidence="1 7">Belongs to the cytochrome P450 family.</text>
</comment>
<keyword evidence="2 7" id="KW-0349">Heme</keyword>
<dbReference type="GO" id="GO:0020037">
    <property type="term" value="F:heme binding"/>
    <property type="evidence" value="ECO:0007669"/>
    <property type="project" value="InterPro"/>
</dbReference>
<dbReference type="SUPFAM" id="SSF48264">
    <property type="entry name" value="Cytochrome P450"/>
    <property type="match status" value="1"/>
</dbReference>
<keyword evidence="6 7" id="KW-0503">Monooxygenase</keyword>
<evidence type="ECO:0000256" key="4">
    <source>
        <dbReference type="ARBA" id="ARBA00023002"/>
    </source>
</evidence>
<dbReference type="FunFam" id="1.10.630.10:FF:000018">
    <property type="entry name" value="Cytochrome P450 monooxygenase"/>
    <property type="match status" value="1"/>
</dbReference>
<evidence type="ECO:0000313" key="10">
    <source>
        <dbReference type="Proteomes" id="UP000612808"/>
    </source>
</evidence>
<dbReference type="PROSITE" id="PS00086">
    <property type="entry name" value="CYTOCHROME_P450"/>
    <property type="match status" value="1"/>
</dbReference>
<evidence type="ECO:0000256" key="5">
    <source>
        <dbReference type="ARBA" id="ARBA00023004"/>
    </source>
</evidence>
<evidence type="ECO:0000256" key="1">
    <source>
        <dbReference type="ARBA" id="ARBA00010617"/>
    </source>
</evidence>
<evidence type="ECO:0000256" key="7">
    <source>
        <dbReference type="RuleBase" id="RU000461"/>
    </source>
</evidence>
<protein>
    <submittedName>
        <fullName evidence="9">Cytochrome P450</fullName>
    </submittedName>
</protein>
<dbReference type="RefSeq" id="WP_239076732.1">
    <property type="nucleotide sequence ID" value="NZ_BAAAZM010000013.1"/>
</dbReference>
<dbReference type="PANTHER" id="PTHR46696:SF1">
    <property type="entry name" value="CYTOCHROME P450 YJIB-RELATED"/>
    <property type="match status" value="1"/>
</dbReference>
<comment type="caution">
    <text evidence="9">The sequence shown here is derived from an EMBL/GenBank/DDBJ whole genome shotgun (WGS) entry which is preliminary data.</text>
</comment>
<dbReference type="PRINTS" id="PR00359">
    <property type="entry name" value="BP450"/>
</dbReference>
<sequence length="384" mass="41804">MTLPELPTRRECPHLPPSGYDELRADGPLTRVRLPDGRPAWLVTGYAEARALLADPRLSSDRSHPDFPVPARPGGGRPRPAFLGTLIGTDPPAHDRQRRLLAARFTARRAAALRPWIRRVVDERIDRMTATGRSADLVADFALPVPSTVICGLLGVPYDDHAFFEEQARLRLDPEHGPDAMQRLTEYLTDLLRRKEKRPGDGLLDELLADGTVDRATVLSLALVLLVAGHGSSANMIALGALAALTRPDLAAALRDTRARPAATEELLRHLSVVTIAPRRATADITVAGRTVHIDDAVLVGLAAADHDPGYVEAPERLDPGRTVRGHLAFGHGIHQCLGQSLARVELDLAYEALFTRLPTLRLAVPVDRLPVRHGLLAELPVAW</sequence>
<name>A0A8J3J984_9ACTN</name>
<dbReference type="InterPro" id="IPR001128">
    <property type="entry name" value="Cyt_P450"/>
</dbReference>